<dbReference type="AlphaFoldDB" id="A0A1E8PKS1"/>
<evidence type="ECO:0000313" key="1">
    <source>
        <dbReference type="EMBL" id="OFJ46826.1"/>
    </source>
</evidence>
<name>A0A1E8PKS1_9BURK</name>
<protein>
    <submittedName>
        <fullName evidence="1">Uncharacterized protein</fullName>
    </submittedName>
</protein>
<sequence>MLDRFERLFVAFFAGHVEQITGVAQVGIGTGQREDDRFERLLLFTEFLGALGIVPDGRIFQFFVDLL</sequence>
<reference evidence="1 2" key="1">
    <citation type="submission" date="2016-10" db="EMBL/GenBank/DDBJ databases">
        <title>Updated version of Genome Assembly of Janthinobacterium lividum ERGS5:01.</title>
        <authorList>
            <person name="Kumar R."/>
            <person name="Acharya V."/>
            <person name="Singh D."/>
        </authorList>
    </citation>
    <scope>NUCLEOTIDE SEQUENCE [LARGE SCALE GENOMIC DNA]</scope>
    <source>
        <strain evidence="1 2">ERGS5:01</strain>
    </source>
</reference>
<evidence type="ECO:0000313" key="2">
    <source>
        <dbReference type="Proteomes" id="UP000092634"/>
    </source>
</evidence>
<organism evidence="1 2">
    <name type="scientific">Janthinobacterium lividum</name>
    <dbReference type="NCBI Taxonomy" id="29581"/>
    <lineage>
        <taxon>Bacteria</taxon>
        <taxon>Pseudomonadati</taxon>
        <taxon>Pseudomonadota</taxon>
        <taxon>Betaproteobacteria</taxon>
        <taxon>Burkholderiales</taxon>
        <taxon>Oxalobacteraceae</taxon>
        <taxon>Janthinobacterium</taxon>
    </lineage>
</organism>
<accession>A0A1E8PKS1</accession>
<comment type="caution">
    <text evidence="1">The sequence shown here is derived from an EMBL/GenBank/DDBJ whole genome shotgun (WGS) entry which is preliminary data.</text>
</comment>
<dbReference type="EMBL" id="MAQB02000010">
    <property type="protein sequence ID" value="OFJ46826.1"/>
    <property type="molecule type" value="Genomic_DNA"/>
</dbReference>
<dbReference type="Proteomes" id="UP000092634">
    <property type="component" value="Unassembled WGS sequence"/>
</dbReference>
<gene>
    <name evidence="1" type="ORF">BA896_019645</name>
</gene>
<proteinExistence type="predicted"/>